<keyword evidence="4" id="KW-1185">Reference proteome</keyword>
<proteinExistence type="predicted"/>
<name>A0ABT0BLU2_9SPHN</name>
<gene>
    <name evidence="3" type="ORF">MTR66_03780</name>
</gene>
<dbReference type="RefSeq" id="WP_243918076.1">
    <property type="nucleotide sequence ID" value="NZ_JALHLG010000005.1"/>
</dbReference>
<dbReference type="GO" id="GO:0016787">
    <property type="term" value="F:hydrolase activity"/>
    <property type="evidence" value="ECO:0007669"/>
    <property type="project" value="UniProtKB-KW"/>
</dbReference>
<dbReference type="SUPFAM" id="SSF52499">
    <property type="entry name" value="Isochorismatase-like hydrolases"/>
    <property type="match status" value="1"/>
</dbReference>
<dbReference type="InterPro" id="IPR000868">
    <property type="entry name" value="Isochorismatase-like_dom"/>
</dbReference>
<dbReference type="EMBL" id="JALHLG010000005">
    <property type="protein sequence ID" value="MCJ2185933.1"/>
    <property type="molecule type" value="Genomic_DNA"/>
</dbReference>
<protein>
    <submittedName>
        <fullName evidence="3">Cysteine hydrolase</fullName>
    </submittedName>
</protein>
<dbReference type="CDD" id="cd00431">
    <property type="entry name" value="cysteine_hydrolases"/>
    <property type="match status" value="1"/>
</dbReference>
<sequence length="216" mass="22511">MAEAAALPHVAPGDLRAMLPAGSTALVVVDVQTDFAAPGGLMGRFGVDLAPAEAAIDRIEALIAAARKAGVAVAFMRVVTRPETDPPALKTLMVRRGMPGGEAICRADEGGADYYRVAPEPGDIEIEKLLFDSFHGTDLDAQLKARGIDTVVMTGLTTECCVDSTARAAFHHGYNVFVVSDACAAYEPDLHSGALKVLEQNVALLTTAHAVAAAWA</sequence>
<reference evidence="3 4" key="1">
    <citation type="submission" date="2022-04" db="EMBL/GenBank/DDBJ databases">
        <title>Identification of a novel bacterium isolated from mangrove sediments.</title>
        <authorList>
            <person name="Pan X."/>
        </authorList>
    </citation>
    <scope>NUCLEOTIDE SEQUENCE [LARGE SCALE GENOMIC DNA]</scope>
    <source>
        <strain evidence="3 4">B2638</strain>
    </source>
</reference>
<organism evidence="3 4">
    <name type="scientific">Novosphingobium beihaiensis</name>
    <dbReference type="NCBI Taxonomy" id="2930389"/>
    <lineage>
        <taxon>Bacteria</taxon>
        <taxon>Pseudomonadati</taxon>
        <taxon>Pseudomonadota</taxon>
        <taxon>Alphaproteobacteria</taxon>
        <taxon>Sphingomonadales</taxon>
        <taxon>Sphingomonadaceae</taxon>
        <taxon>Novosphingobium</taxon>
    </lineage>
</organism>
<accession>A0ABT0BLU2</accession>
<dbReference type="Gene3D" id="3.40.50.850">
    <property type="entry name" value="Isochorismatase-like"/>
    <property type="match status" value="1"/>
</dbReference>
<feature type="domain" description="Isochorismatase-like" evidence="2">
    <location>
        <begin position="24"/>
        <end position="208"/>
    </location>
</feature>
<dbReference type="InterPro" id="IPR050272">
    <property type="entry name" value="Isochorismatase-like_hydrls"/>
</dbReference>
<evidence type="ECO:0000256" key="1">
    <source>
        <dbReference type="ARBA" id="ARBA00022801"/>
    </source>
</evidence>
<dbReference type="PANTHER" id="PTHR43540">
    <property type="entry name" value="PEROXYUREIDOACRYLATE/UREIDOACRYLATE AMIDOHYDROLASE-RELATED"/>
    <property type="match status" value="1"/>
</dbReference>
<evidence type="ECO:0000259" key="2">
    <source>
        <dbReference type="Pfam" id="PF00857"/>
    </source>
</evidence>
<dbReference type="InterPro" id="IPR036380">
    <property type="entry name" value="Isochorismatase-like_sf"/>
</dbReference>
<dbReference type="Proteomes" id="UP001202281">
    <property type="component" value="Unassembled WGS sequence"/>
</dbReference>
<evidence type="ECO:0000313" key="3">
    <source>
        <dbReference type="EMBL" id="MCJ2185933.1"/>
    </source>
</evidence>
<comment type="caution">
    <text evidence="3">The sequence shown here is derived from an EMBL/GenBank/DDBJ whole genome shotgun (WGS) entry which is preliminary data.</text>
</comment>
<keyword evidence="1 3" id="KW-0378">Hydrolase</keyword>
<evidence type="ECO:0000313" key="4">
    <source>
        <dbReference type="Proteomes" id="UP001202281"/>
    </source>
</evidence>
<dbReference type="Pfam" id="PF00857">
    <property type="entry name" value="Isochorismatase"/>
    <property type="match status" value="1"/>
</dbReference>